<gene>
    <name evidence="1" type="ORF">SDC9_141859</name>
</gene>
<reference evidence="1" key="1">
    <citation type="submission" date="2019-08" db="EMBL/GenBank/DDBJ databases">
        <authorList>
            <person name="Kucharzyk K."/>
            <person name="Murdoch R.W."/>
            <person name="Higgins S."/>
            <person name="Loffler F."/>
        </authorList>
    </citation>
    <scope>NUCLEOTIDE SEQUENCE</scope>
</reference>
<dbReference type="AlphaFoldDB" id="A0A645DZI3"/>
<protein>
    <submittedName>
        <fullName evidence="1">Uncharacterized protein</fullName>
    </submittedName>
</protein>
<sequence>MRKAVLLRRREFLRAEKDRVGVRIFVINARNAKVDELDFAFIRDDDIARLYVAVDHGRRLRVQVSEDIAKLSHYIKRLLLRDMVFTSPVLERGARHVFTHAAKHCVVFVFA</sequence>
<name>A0A645DZI3_9ZZZZ</name>
<comment type="caution">
    <text evidence="1">The sequence shown here is derived from an EMBL/GenBank/DDBJ whole genome shotgun (WGS) entry which is preliminary data.</text>
</comment>
<evidence type="ECO:0000313" key="1">
    <source>
        <dbReference type="EMBL" id="MPM94711.1"/>
    </source>
</evidence>
<proteinExistence type="predicted"/>
<organism evidence="1">
    <name type="scientific">bioreactor metagenome</name>
    <dbReference type="NCBI Taxonomy" id="1076179"/>
    <lineage>
        <taxon>unclassified sequences</taxon>
        <taxon>metagenomes</taxon>
        <taxon>ecological metagenomes</taxon>
    </lineage>
</organism>
<dbReference type="EMBL" id="VSSQ01041303">
    <property type="protein sequence ID" value="MPM94711.1"/>
    <property type="molecule type" value="Genomic_DNA"/>
</dbReference>
<accession>A0A645DZI3</accession>